<evidence type="ECO:0000313" key="2">
    <source>
        <dbReference type="EMBL" id="QCE14427.1"/>
    </source>
</evidence>
<dbReference type="Proteomes" id="UP000501690">
    <property type="component" value="Linkage Group LG11"/>
</dbReference>
<sequence length="110" mass="12008">MASAAVAQLQQPPSLPLTSVDVTTATVVFEEINPTTMATMMFSQPNSSGDNDLPTQQQQRSCAGAGQEDVEWRGGGAENAKKKMWAALGFCQTRRRRRKNEEGEEGFCLK</sequence>
<feature type="compositionally biased region" description="Polar residues" evidence="1">
    <location>
        <begin position="41"/>
        <end position="61"/>
    </location>
</feature>
<evidence type="ECO:0000313" key="3">
    <source>
        <dbReference type="Proteomes" id="UP000501690"/>
    </source>
</evidence>
<gene>
    <name evidence="2" type="ORF">DEO72_LG11g1427</name>
</gene>
<keyword evidence="3" id="KW-1185">Reference proteome</keyword>
<organism evidence="2 3">
    <name type="scientific">Vigna unguiculata</name>
    <name type="common">Cowpea</name>
    <dbReference type="NCBI Taxonomy" id="3917"/>
    <lineage>
        <taxon>Eukaryota</taxon>
        <taxon>Viridiplantae</taxon>
        <taxon>Streptophyta</taxon>
        <taxon>Embryophyta</taxon>
        <taxon>Tracheophyta</taxon>
        <taxon>Spermatophyta</taxon>
        <taxon>Magnoliopsida</taxon>
        <taxon>eudicotyledons</taxon>
        <taxon>Gunneridae</taxon>
        <taxon>Pentapetalae</taxon>
        <taxon>rosids</taxon>
        <taxon>fabids</taxon>
        <taxon>Fabales</taxon>
        <taxon>Fabaceae</taxon>
        <taxon>Papilionoideae</taxon>
        <taxon>50 kb inversion clade</taxon>
        <taxon>NPAAA clade</taxon>
        <taxon>indigoferoid/millettioid clade</taxon>
        <taxon>Phaseoleae</taxon>
        <taxon>Vigna</taxon>
    </lineage>
</organism>
<name>A0A4D6NRK6_VIGUN</name>
<reference evidence="2 3" key="1">
    <citation type="submission" date="2019-04" db="EMBL/GenBank/DDBJ databases">
        <title>An improved genome assembly and genetic linkage map for asparagus bean, Vigna unguiculata ssp. sesquipedialis.</title>
        <authorList>
            <person name="Xia Q."/>
            <person name="Zhang R."/>
            <person name="Dong Y."/>
        </authorList>
    </citation>
    <scope>NUCLEOTIDE SEQUENCE [LARGE SCALE GENOMIC DNA]</scope>
    <source>
        <tissue evidence="2">Leaf</tissue>
    </source>
</reference>
<proteinExistence type="predicted"/>
<feature type="region of interest" description="Disordered" evidence="1">
    <location>
        <begin position="41"/>
        <end position="78"/>
    </location>
</feature>
<dbReference type="EMBL" id="CP039355">
    <property type="protein sequence ID" value="QCE14427.1"/>
    <property type="molecule type" value="Genomic_DNA"/>
</dbReference>
<protein>
    <submittedName>
        <fullName evidence="2">Uncharacterized protein</fullName>
    </submittedName>
</protein>
<accession>A0A4D6NRK6</accession>
<dbReference type="AlphaFoldDB" id="A0A4D6NRK6"/>
<evidence type="ECO:0000256" key="1">
    <source>
        <dbReference type="SAM" id="MobiDB-lite"/>
    </source>
</evidence>